<dbReference type="PATRIC" id="fig|913848.6.peg.567"/>
<evidence type="ECO:0000313" key="2">
    <source>
        <dbReference type="Proteomes" id="UP000051181"/>
    </source>
</evidence>
<dbReference type="Pfam" id="PF20092">
    <property type="entry name" value="DUF6483"/>
    <property type="match status" value="1"/>
</dbReference>
<dbReference type="InterPro" id="IPR045507">
    <property type="entry name" value="DUF6483"/>
</dbReference>
<gene>
    <name evidence="1" type="ORF">FD22_GL000554</name>
</gene>
<proteinExistence type="predicted"/>
<reference evidence="1 2" key="1">
    <citation type="journal article" date="2015" name="Genome Announc.">
        <title>Expanding the biotechnology potential of lactobacilli through comparative genomics of 213 strains and associated genera.</title>
        <authorList>
            <person name="Sun Z."/>
            <person name="Harris H.M."/>
            <person name="McCann A."/>
            <person name="Guo C."/>
            <person name="Argimon S."/>
            <person name="Zhang W."/>
            <person name="Yang X."/>
            <person name="Jeffery I.B."/>
            <person name="Cooney J.C."/>
            <person name="Kagawa T.F."/>
            <person name="Liu W."/>
            <person name="Song Y."/>
            <person name="Salvetti E."/>
            <person name="Wrobel A."/>
            <person name="Rasinkangas P."/>
            <person name="Parkhill J."/>
            <person name="Rea M.C."/>
            <person name="O'Sullivan O."/>
            <person name="Ritari J."/>
            <person name="Douillard F.P."/>
            <person name="Paul Ross R."/>
            <person name="Yang R."/>
            <person name="Briner A.E."/>
            <person name="Felis G.E."/>
            <person name="de Vos W.M."/>
            <person name="Barrangou R."/>
            <person name="Klaenhammer T.R."/>
            <person name="Caufield P.W."/>
            <person name="Cui Y."/>
            <person name="Zhang H."/>
            <person name="O'Toole P.W."/>
        </authorList>
    </citation>
    <scope>NUCLEOTIDE SEQUENCE [LARGE SCALE GENOMIC DNA]</scope>
    <source>
        <strain evidence="1 2">DSM 20001</strain>
    </source>
</reference>
<dbReference type="EMBL" id="AZCN01000152">
    <property type="protein sequence ID" value="KRK11999.1"/>
    <property type="molecule type" value="Genomic_DNA"/>
</dbReference>
<evidence type="ECO:0000313" key="1">
    <source>
        <dbReference type="EMBL" id="KRK11999.1"/>
    </source>
</evidence>
<protein>
    <submittedName>
        <fullName evidence="1">Uncharacterized protein</fullName>
    </submittedName>
</protein>
<dbReference type="eggNOG" id="ENOG5030ABC">
    <property type="taxonomic scope" value="Bacteria"/>
</dbReference>
<dbReference type="RefSeq" id="WP_010010508.1">
    <property type="nucleotide sequence ID" value="NZ_AZCN01000152.1"/>
</dbReference>
<accession>A0A0R1ES56</accession>
<dbReference type="AlphaFoldDB" id="A0A0R1ES56"/>
<dbReference type="Proteomes" id="UP000051181">
    <property type="component" value="Unassembled WGS sequence"/>
</dbReference>
<dbReference type="GeneID" id="65915678"/>
<sequence>MQNESDYIMRQIKAFAEGLGYMLSKNKNNTDTEIIFHMDEPLLPHQFELQQLIDKKQYAAAAKRLLSLRYAISETDFFKLGVWFYDTLNQRSDTELQQNNYSRAAIVAGLKQLQELQDGGDR</sequence>
<comment type="caution">
    <text evidence="1">The sequence shown here is derived from an EMBL/GenBank/DDBJ whole genome shotgun (WGS) entry which is preliminary data.</text>
</comment>
<name>A0A0R1ES56_9LACO</name>
<organism evidence="1 2">
    <name type="scientific">Loigolactobacillus coryniformis subsp. coryniformis KCTC 3167 = DSM 20001</name>
    <dbReference type="NCBI Taxonomy" id="913848"/>
    <lineage>
        <taxon>Bacteria</taxon>
        <taxon>Bacillati</taxon>
        <taxon>Bacillota</taxon>
        <taxon>Bacilli</taxon>
        <taxon>Lactobacillales</taxon>
        <taxon>Lactobacillaceae</taxon>
        <taxon>Loigolactobacillus</taxon>
    </lineage>
</organism>